<dbReference type="GO" id="GO:0030246">
    <property type="term" value="F:carbohydrate binding"/>
    <property type="evidence" value="ECO:0007669"/>
    <property type="project" value="InterPro"/>
</dbReference>
<dbReference type="InterPro" id="IPR014718">
    <property type="entry name" value="GH-type_carb-bd"/>
</dbReference>
<feature type="region of interest" description="Disordered" evidence="1">
    <location>
        <begin position="148"/>
        <end position="175"/>
    </location>
</feature>
<protein>
    <recommendedName>
        <fullName evidence="4">Glucose-6-phosphate 1-epimerase</fullName>
    </recommendedName>
</protein>
<feature type="compositionally biased region" description="Low complexity" evidence="1">
    <location>
        <begin position="148"/>
        <end position="158"/>
    </location>
</feature>
<accession>A0AAW1S6C5</accession>
<name>A0AAW1S6C5_9CHLO</name>
<evidence type="ECO:0000313" key="3">
    <source>
        <dbReference type="Proteomes" id="UP001438707"/>
    </source>
</evidence>
<feature type="compositionally biased region" description="Polar residues" evidence="1">
    <location>
        <begin position="159"/>
        <end position="168"/>
    </location>
</feature>
<dbReference type="Pfam" id="PF01263">
    <property type="entry name" value="Aldose_epim"/>
    <property type="match status" value="1"/>
</dbReference>
<keyword evidence="3" id="KW-1185">Reference proteome</keyword>
<dbReference type="PANTHER" id="PTHR11122">
    <property type="entry name" value="APOSPORY-ASSOCIATED PROTEIN C-RELATED"/>
    <property type="match status" value="1"/>
</dbReference>
<dbReference type="InterPro" id="IPR011013">
    <property type="entry name" value="Gal_mutarotase_sf_dom"/>
</dbReference>
<dbReference type="Proteomes" id="UP001438707">
    <property type="component" value="Unassembled WGS sequence"/>
</dbReference>
<dbReference type="EMBL" id="JALJOS010000003">
    <property type="protein sequence ID" value="KAK9841251.1"/>
    <property type="molecule type" value="Genomic_DNA"/>
</dbReference>
<proteinExistence type="predicted"/>
<dbReference type="GO" id="GO:0005975">
    <property type="term" value="P:carbohydrate metabolic process"/>
    <property type="evidence" value="ECO:0007669"/>
    <property type="project" value="InterPro"/>
</dbReference>
<dbReference type="AlphaFoldDB" id="A0AAW1S6C5"/>
<reference evidence="2 3" key="1">
    <citation type="journal article" date="2024" name="Nat. Commun.">
        <title>Phylogenomics reveals the evolutionary origins of lichenization in chlorophyte algae.</title>
        <authorList>
            <person name="Puginier C."/>
            <person name="Libourel C."/>
            <person name="Otte J."/>
            <person name="Skaloud P."/>
            <person name="Haon M."/>
            <person name="Grisel S."/>
            <person name="Petersen M."/>
            <person name="Berrin J.G."/>
            <person name="Delaux P.M."/>
            <person name="Dal Grande F."/>
            <person name="Keller J."/>
        </authorList>
    </citation>
    <scope>NUCLEOTIDE SEQUENCE [LARGE SCALE GENOMIC DNA]</scope>
    <source>
        <strain evidence="2 3">SAG 2145</strain>
    </source>
</reference>
<evidence type="ECO:0008006" key="4">
    <source>
        <dbReference type="Google" id="ProtNLM"/>
    </source>
</evidence>
<dbReference type="GO" id="GO:0005737">
    <property type="term" value="C:cytoplasm"/>
    <property type="evidence" value="ECO:0007669"/>
    <property type="project" value="TreeGrafter"/>
</dbReference>
<dbReference type="PANTHER" id="PTHR11122:SF39">
    <property type="entry name" value="GLUCOSE-6-PHOSPHATE 1-EPIMERASE"/>
    <property type="match status" value="1"/>
</dbReference>
<dbReference type="InterPro" id="IPR008183">
    <property type="entry name" value="Aldose_1/G6P_1-epimerase"/>
</dbReference>
<dbReference type="GO" id="GO:0047938">
    <property type="term" value="F:glucose-6-phosphate 1-epimerase activity"/>
    <property type="evidence" value="ECO:0007669"/>
    <property type="project" value="TreeGrafter"/>
</dbReference>
<dbReference type="Gene3D" id="2.70.98.10">
    <property type="match status" value="1"/>
</dbReference>
<comment type="caution">
    <text evidence="2">The sequence shown here is derived from an EMBL/GenBank/DDBJ whole genome shotgun (WGS) entry which is preliminary data.</text>
</comment>
<gene>
    <name evidence="2" type="ORF">WJX74_002614</name>
</gene>
<sequence>MHRTELRPSVTSSLLDRGPQGNPVPVSHSTLQPVSVSFNSLHKASRISYHLSRHGLRHRSCLGCCAHQAADLQHHGIPGFVSIVSSENGLPAVQLTNSAGWSALVHLAGCRIASWIMPSGDQILSIPADAHDSRATAHGIVPEFPMSSEAGAASSHSSPWQISSTSADLQPDERDPEVELVLSSDESGSAAWPFLFRAVHSVSLHGDQLRSDLRIYNLDSQPVSFTAMLHSHIEVVEVPTSRVIGLEGATTSLASFRNPTEGPVLQLGRQGMEQVFFNVPDYLELDVGSGAAVALTSDGWADVIVRSPAAQAVTRGTASAHCCLSRAMVGRPVVIQPGGSWRAQQSWNTVDL</sequence>
<organism evidence="2 3">
    <name type="scientific">Apatococcus lobatus</name>
    <dbReference type="NCBI Taxonomy" id="904363"/>
    <lineage>
        <taxon>Eukaryota</taxon>
        <taxon>Viridiplantae</taxon>
        <taxon>Chlorophyta</taxon>
        <taxon>core chlorophytes</taxon>
        <taxon>Trebouxiophyceae</taxon>
        <taxon>Chlorellales</taxon>
        <taxon>Chlorellaceae</taxon>
        <taxon>Apatococcus</taxon>
    </lineage>
</organism>
<dbReference type="SUPFAM" id="SSF74650">
    <property type="entry name" value="Galactose mutarotase-like"/>
    <property type="match status" value="1"/>
</dbReference>
<evidence type="ECO:0000256" key="1">
    <source>
        <dbReference type="SAM" id="MobiDB-lite"/>
    </source>
</evidence>
<feature type="region of interest" description="Disordered" evidence="1">
    <location>
        <begin position="1"/>
        <end position="29"/>
    </location>
</feature>
<evidence type="ECO:0000313" key="2">
    <source>
        <dbReference type="EMBL" id="KAK9841251.1"/>
    </source>
</evidence>